<dbReference type="Pfam" id="PF20393">
    <property type="entry name" value="Pro_CA_2"/>
    <property type="match status" value="1"/>
</dbReference>
<gene>
    <name evidence="1" type="ORF">AVDCRST_MAG18-416</name>
</gene>
<protein>
    <submittedName>
        <fullName evidence="1">Uncharacterized protein</fullName>
    </submittedName>
</protein>
<dbReference type="InterPro" id="IPR046871">
    <property type="entry name" value="Pro_CA_2"/>
</dbReference>
<organism evidence="1">
    <name type="scientific">uncultured Thermomicrobiales bacterium</name>
    <dbReference type="NCBI Taxonomy" id="1645740"/>
    <lineage>
        <taxon>Bacteria</taxon>
        <taxon>Pseudomonadati</taxon>
        <taxon>Thermomicrobiota</taxon>
        <taxon>Thermomicrobia</taxon>
        <taxon>Thermomicrobiales</taxon>
        <taxon>environmental samples</taxon>
    </lineage>
</organism>
<evidence type="ECO:0000313" key="1">
    <source>
        <dbReference type="EMBL" id="CAA9552276.1"/>
    </source>
</evidence>
<reference evidence="1" key="1">
    <citation type="submission" date="2020-02" db="EMBL/GenBank/DDBJ databases">
        <authorList>
            <person name="Meier V. D."/>
        </authorList>
    </citation>
    <scope>NUCLEOTIDE SEQUENCE</scope>
    <source>
        <strain evidence="1">AVDCRST_MAG18</strain>
    </source>
</reference>
<dbReference type="AlphaFoldDB" id="A0A6J4UMM3"/>
<dbReference type="EMBL" id="CADCWN010000027">
    <property type="protein sequence ID" value="CAA9552276.1"/>
    <property type="molecule type" value="Genomic_DNA"/>
</dbReference>
<name>A0A6J4UMM3_9BACT</name>
<accession>A0A6J4UMM3</accession>
<sequence length="134" mass="15076">MQVSQLTFGTLVTCIDGRVQRPTILWMREHYALDYVDVISEPGPDKLMAEGWPSDVMPVRNKVGFSIKAHASRIVALCGHYDCAGNPATVEEHHQQIRQGVQLLRSWSLGADIVGLWLNERWEIEVVEPPLGRS</sequence>
<proteinExistence type="predicted"/>